<keyword evidence="5" id="KW-1185">Reference proteome</keyword>
<proteinExistence type="inferred from homology"/>
<dbReference type="HOGENOM" id="CLU_101283_1_1_3"/>
<feature type="binding site" evidence="3">
    <location>
        <position position="133"/>
    </location>
    <ligand>
        <name>a divalent metal cation</name>
        <dbReference type="ChEBI" id="CHEBI:60240"/>
    </ligand>
</feature>
<evidence type="ECO:0000256" key="2">
    <source>
        <dbReference type="ARBA" id="ARBA00022723"/>
    </source>
</evidence>
<protein>
    <recommendedName>
        <fullName evidence="6">Damage-inducible protein DinB</fullName>
    </recommendedName>
</protein>
<evidence type="ECO:0000313" key="4">
    <source>
        <dbReference type="EMBL" id="AFZ16088.1"/>
    </source>
</evidence>
<dbReference type="KEGG" id="mic:Mic7113_0151"/>
<dbReference type="SUPFAM" id="SSF109854">
    <property type="entry name" value="DinB/YfiT-like putative metalloenzymes"/>
    <property type="match status" value="1"/>
</dbReference>
<evidence type="ECO:0000256" key="1">
    <source>
        <dbReference type="ARBA" id="ARBA00008635"/>
    </source>
</evidence>
<evidence type="ECO:0000256" key="3">
    <source>
        <dbReference type="PIRSR" id="PIRSR607837-1"/>
    </source>
</evidence>
<name>K9W7B2_9CYAN</name>
<dbReference type="Pfam" id="PF05163">
    <property type="entry name" value="DinB"/>
    <property type="match status" value="1"/>
</dbReference>
<dbReference type="Gene3D" id="1.20.120.450">
    <property type="entry name" value="dinb family like domain"/>
    <property type="match status" value="1"/>
</dbReference>
<dbReference type="STRING" id="1173027.Mic7113_0151"/>
<gene>
    <name evidence="4" type="ORF">Mic7113_0151</name>
</gene>
<dbReference type="EMBL" id="CP003630">
    <property type="protein sequence ID" value="AFZ16088.1"/>
    <property type="molecule type" value="Genomic_DNA"/>
</dbReference>
<dbReference type="RefSeq" id="WP_015180252.1">
    <property type="nucleotide sequence ID" value="NC_019738.1"/>
</dbReference>
<reference evidence="4 5" key="1">
    <citation type="submission" date="2012-06" db="EMBL/GenBank/DDBJ databases">
        <title>Finished chromosome of genome of Microcoleus sp. PCC 7113.</title>
        <authorList>
            <consortium name="US DOE Joint Genome Institute"/>
            <person name="Gugger M."/>
            <person name="Coursin T."/>
            <person name="Rippka R."/>
            <person name="Tandeau De Marsac N."/>
            <person name="Huntemann M."/>
            <person name="Wei C.-L."/>
            <person name="Han J."/>
            <person name="Detter J.C."/>
            <person name="Han C."/>
            <person name="Tapia R."/>
            <person name="Chen A."/>
            <person name="Kyrpides N."/>
            <person name="Mavromatis K."/>
            <person name="Markowitz V."/>
            <person name="Szeto E."/>
            <person name="Ivanova N."/>
            <person name="Pagani I."/>
            <person name="Pati A."/>
            <person name="Goodwin L."/>
            <person name="Nordberg H.P."/>
            <person name="Cantor M.N."/>
            <person name="Hua S.X."/>
            <person name="Woyke T."/>
            <person name="Kerfeld C.A."/>
        </authorList>
    </citation>
    <scope>NUCLEOTIDE SEQUENCE [LARGE SCALE GENOMIC DNA]</scope>
    <source>
        <strain evidence="4 5">PCC 7113</strain>
    </source>
</reference>
<evidence type="ECO:0008006" key="6">
    <source>
        <dbReference type="Google" id="ProtNLM"/>
    </source>
</evidence>
<dbReference type="PANTHER" id="PTHR37302">
    <property type="entry name" value="SLR1116 PROTEIN"/>
    <property type="match status" value="1"/>
</dbReference>
<dbReference type="InterPro" id="IPR007837">
    <property type="entry name" value="DinB"/>
</dbReference>
<dbReference type="PANTHER" id="PTHR37302:SF1">
    <property type="entry name" value="PROTEIN DINB"/>
    <property type="match status" value="1"/>
</dbReference>
<comment type="similarity">
    <text evidence="1">Belongs to the DinB family.</text>
</comment>
<dbReference type="OrthoDB" id="119432at2"/>
<organism evidence="4 5">
    <name type="scientific">Allocoleopsis franciscana PCC 7113</name>
    <dbReference type="NCBI Taxonomy" id="1173027"/>
    <lineage>
        <taxon>Bacteria</taxon>
        <taxon>Bacillati</taxon>
        <taxon>Cyanobacteriota</taxon>
        <taxon>Cyanophyceae</taxon>
        <taxon>Coleofasciculales</taxon>
        <taxon>Coleofasciculaceae</taxon>
        <taxon>Allocoleopsis</taxon>
        <taxon>Allocoleopsis franciscana</taxon>
    </lineage>
</organism>
<dbReference type="PATRIC" id="fig|1173027.3.peg.165"/>
<keyword evidence="2 3" id="KW-0479">Metal-binding</keyword>
<dbReference type="GO" id="GO:0046872">
    <property type="term" value="F:metal ion binding"/>
    <property type="evidence" value="ECO:0007669"/>
    <property type="project" value="UniProtKB-KW"/>
</dbReference>
<feature type="binding site" evidence="3">
    <location>
        <position position="49"/>
    </location>
    <ligand>
        <name>a divalent metal cation</name>
        <dbReference type="ChEBI" id="CHEBI:60240"/>
    </ligand>
</feature>
<dbReference type="AlphaFoldDB" id="K9W7B2"/>
<dbReference type="InterPro" id="IPR034660">
    <property type="entry name" value="DinB/YfiT-like"/>
</dbReference>
<sequence>MLLQHFQMLARYNTLANRRVYESCSQLTDAERKRIRPAFFKSIHGTLNHIMVGDRIWLTRFEGGEIPSTGLDAILYEDFDELREVRIAEDQRIEAFASGLAEEFLASTITYRNNAGNIHSDPVNLLVAHFFNHQTHHRGQIHEMLTQTEIAPPVLDMHRVLRP</sequence>
<dbReference type="Proteomes" id="UP000010471">
    <property type="component" value="Chromosome"/>
</dbReference>
<dbReference type="eggNOG" id="COG2318">
    <property type="taxonomic scope" value="Bacteria"/>
</dbReference>
<accession>K9W7B2</accession>
<evidence type="ECO:0000313" key="5">
    <source>
        <dbReference type="Proteomes" id="UP000010471"/>
    </source>
</evidence>
<feature type="binding site" evidence="3">
    <location>
        <position position="137"/>
    </location>
    <ligand>
        <name>a divalent metal cation</name>
        <dbReference type="ChEBI" id="CHEBI:60240"/>
    </ligand>
</feature>